<dbReference type="Gene3D" id="3.40.50.1820">
    <property type="entry name" value="alpha/beta hydrolase"/>
    <property type="match status" value="1"/>
</dbReference>
<name>A0A9K3JB58_HELAN</name>
<dbReference type="PANTHER" id="PTHR23024:SF113">
    <property type="entry name" value="CARBOXYLESTERASE 8-RELATED"/>
    <property type="match status" value="1"/>
</dbReference>
<dbReference type="InterPro" id="IPR013094">
    <property type="entry name" value="AB_hydrolase_3"/>
</dbReference>
<reference evidence="4" key="1">
    <citation type="journal article" date="2017" name="Nature">
        <title>The sunflower genome provides insights into oil metabolism, flowering and Asterid evolution.</title>
        <authorList>
            <person name="Badouin H."/>
            <person name="Gouzy J."/>
            <person name="Grassa C.J."/>
            <person name="Murat F."/>
            <person name="Staton S.E."/>
            <person name="Cottret L."/>
            <person name="Lelandais-Briere C."/>
            <person name="Owens G.L."/>
            <person name="Carrere S."/>
            <person name="Mayjonade B."/>
            <person name="Legrand L."/>
            <person name="Gill N."/>
            <person name="Kane N.C."/>
            <person name="Bowers J.E."/>
            <person name="Hubner S."/>
            <person name="Bellec A."/>
            <person name="Berard A."/>
            <person name="Berges H."/>
            <person name="Blanchet N."/>
            <person name="Boniface M.C."/>
            <person name="Brunel D."/>
            <person name="Catrice O."/>
            <person name="Chaidir N."/>
            <person name="Claudel C."/>
            <person name="Donnadieu C."/>
            <person name="Faraut T."/>
            <person name="Fievet G."/>
            <person name="Helmstetter N."/>
            <person name="King M."/>
            <person name="Knapp S.J."/>
            <person name="Lai Z."/>
            <person name="Le Paslier M.C."/>
            <person name="Lippi Y."/>
            <person name="Lorenzon L."/>
            <person name="Mandel J.R."/>
            <person name="Marage G."/>
            <person name="Marchand G."/>
            <person name="Marquand E."/>
            <person name="Bret-Mestries E."/>
            <person name="Morien E."/>
            <person name="Nambeesan S."/>
            <person name="Nguyen T."/>
            <person name="Pegot-Espagnet P."/>
            <person name="Pouilly N."/>
            <person name="Raftis F."/>
            <person name="Sallet E."/>
            <person name="Schiex T."/>
            <person name="Thomas J."/>
            <person name="Vandecasteele C."/>
            <person name="Vares D."/>
            <person name="Vear F."/>
            <person name="Vautrin S."/>
            <person name="Crespi M."/>
            <person name="Mangin B."/>
            <person name="Burke J.M."/>
            <person name="Salse J."/>
            <person name="Munos S."/>
            <person name="Vincourt P."/>
            <person name="Rieseberg L.H."/>
            <person name="Langlade N.B."/>
        </authorList>
    </citation>
    <scope>NUCLEOTIDE SEQUENCE</scope>
    <source>
        <tissue evidence="4">Leaves</tissue>
    </source>
</reference>
<feature type="region of interest" description="Disordered" evidence="2">
    <location>
        <begin position="35"/>
        <end position="62"/>
    </location>
</feature>
<dbReference type="Pfam" id="PF07859">
    <property type="entry name" value="Abhydrolase_3"/>
    <property type="match status" value="1"/>
</dbReference>
<dbReference type="Gramene" id="mRNA:HanXRQr2_Chr04g0184561">
    <property type="protein sequence ID" value="CDS:HanXRQr2_Chr04g0184561.1"/>
    <property type="gene ID" value="HanXRQr2_Chr04g0184561"/>
</dbReference>
<comment type="similarity">
    <text evidence="1">Belongs to the 'GDXG' lipolytic enzyme family.</text>
</comment>
<evidence type="ECO:0000256" key="2">
    <source>
        <dbReference type="SAM" id="MobiDB-lite"/>
    </source>
</evidence>
<dbReference type="EMBL" id="MNCJ02000319">
    <property type="protein sequence ID" value="KAF5811709.1"/>
    <property type="molecule type" value="Genomic_DNA"/>
</dbReference>
<dbReference type="EC" id="3.1.1.1" evidence="4"/>
<keyword evidence="4" id="KW-0378">Hydrolase</keyword>
<dbReference type="AlphaFoldDB" id="A0A9K3JB58"/>
<evidence type="ECO:0000256" key="1">
    <source>
        <dbReference type="ARBA" id="ARBA00010515"/>
    </source>
</evidence>
<accession>A0A9K3JB58</accession>
<dbReference type="GO" id="GO:0106435">
    <property type="term" value="F:carboxylesterase activity"/>
    <property type="evidence" value="ECO:0007669"/>
    <property type="project" value="UniProtKB-EC"/>
</dbReference>
<evidence type="ECO:0000313" key="5">
    <source>
        <dbReference type="Proteomes" id="UP000215914"/>
    </source>
</evidence>
<dbReference type="InterPro" id="IPR029058">
    <property type="entry name" value="AB_hydrolase_fold"/>
</dbReference>
<comment type="caution">
    <text evidence="4">The sequence shown here is derived from an EMBL/GenBank/DDBJ whole genome shotgun (WGS) entry which is preliminary data.</text>
</comment>
<dbReference type="InterPro" id="IPR050466">
    <property type="entry name" value="Carboxylest/Gibb_receptor"/>
</dbReference>
<dbReference type="PANTHER" id="PTHR23024">
    <property type="entry name" value="ARYLACETAMIDE DEACETYLASE"/>
    <property type="match status" value="1"/>
</dbReference>
<organism evidence="4 5">
    <name type="scientific">Helianthus annuus</name>
    <name type="common">Common sunflower</name>
    <dbReference type="NCBI Taxonomy" id="4232"/>
    <lineage>
        <taxon>Eukaryota</taxon>
        <taxon>Viridiplantae</taxon>
        <taxon>Streptophyta</taxon>
        <taxon>Embryophyta</taxon>
        <taxon>Tracheophyta</taxon>
        <taxon>Spermatophyta</taxon>
        <taxon>Magnoliopsida</taxon>
        <taxon>eudicotyledons</taxon>
        <taxon>Gunneridae</taxon>
        <taxon>Pentapetalae</taxon>
        <taxon>asterids</taxon>
        <taxon>campanulids</taxon>
        <taxon>Asterales</taxon>
        <taxon>Asteraceae</taxon>
        <taxon>Asteroideae</taxon>
        <taxon>Heliantheae alliance</taxon>
        <taxon>Heliantheae</taxon>
        <taxon>Helianthus</taxon>
    </lineage>
</organism>
<reference evidence="4" key="2">
    <citation type="submission" date="2020-06" db="EMBL/GenBank/DDBJ databases">
        <title>Helianthus annuus Genome sequencing and assembly Release 2.</title>
        <authorList>
            <person name="Gouzy J."/>
            <person name="Langlade N."/>
            <person name="Munos S."/>
        </authorList>
    </citation>
    <scope>NUCLEOTIDE SEQUENCE</scope>
    <source>
        <tissue evidence="4">Leaves</tissue>
    </source>
</reference>
<feature type="domain" description="Alpha/beta hydrolase fold-3" evidence="3">
    <location>
        <begin position="97"/>
        <end position="320"/>
    </location>
</feature>
<dbReference type="Proteomes" id="UP000215914">
    <property type="component" value="Unassembled WGS sequence"/>
</dbReference>
<gene>
    <name evidence="4" type="ORF">HanXRQr2_Chr04g0184561</name>
</gene>
<dbReference type="SUPFAM" id="SSF53474">
    <property type="entry name" value="alpha/beta-Hydrolases"/>
    <property type="match status" value="1"/>
</dbReference>
<protein>
    <submittedName>
        <fullName evidence="4">Carboxylesterase</fullName>
        <ecNumber evidence="4">3.1.1.1</ecNumber>
    </submittedName>
</protein>
<keyword evidence="5" id="KW-1185">Reference proteome</keyword>
<evidence type="ECO:0000313" key="4">
    <source>
        <dbReference type="EMBL" id="KAF5811709.1"/>
    </source>
</evidence>
<sequence length="350" mass="39580">MPLYMQLPYLCSVHNHMADPKSDLDPYDFLKITQNPDGSLTRNRPLPSLPATPELTPDSQPALSKDIQLNSTNATFLRLYRPISPPTTTTGKKLPIIIYFHGGGFIVFSATSLPFHHSCGVVSAQSPTLVISVEYRLAPEHRLPAAYDDAMEAVLWVRDQALGINGCDEWMTELADYSKVYLMGSSSGGNITYNAGLRALDLDLNPIKIVGLIMNQPFFSGVERTESELRLFDDRIIPLVVNDLMWSLSLPEGCDRDHEYCNPLRDLNRSRIEKIKRLPKCLIRGYGGDPMVDRQREFAKMLETHGVHVIKKFDDEGYHGVEIFDQQKAQVLYDDIKTFIWTFTDKMSPL</sequence>
<evidence type="ECO:0000259" key="3">
    <source>
        <dbReference type="Pfam" id="PF07859"/>
    </source>
</evidence>
<proteinExistence type="inferred from homology"/>